<organism evidence="1 2">
    <name type="scientific">Psittacicella gerlachiana</name>
    <dbReference type="NCBI Taxonomy" id="2028574"/>
    <lineage>
        <taxon>Bacteria</taxon>
        <taxon>Pseudomonadati</taxon>
        <taxon>Pseudomonadota</taxon>
        <taxon>Gammaproteobacteria</taxon>
        <taxon>Pasteurellales</taxon>
        <taxon>Psittacicellaceae</taxon>
        <taxon>Psittacicella</taxon>
    </lineage>
</organism>
<sequence length="556" mass="65483">MSITDEFALKRMQTTNAYAQYALDSEQILQASHLTHDFYNLKFFNLSYETTFSYPTVAVYCFNQEMPNAFYIGDTSNFNTMTFKAFISSYHFLILYLAEVLGRNKKYPLRRGRIIYKLLASYNLHSQSINNPYNLFAPFTAEDYQELKARLEARTSTRASIILDKYNNPDIPAFAQTHAFLNYAFAQLEHEVGDDQEILDNVYTYLMGYDFMGVSFGVMLALMQYTEHNSNLRFPEAIFEFTHEGEYREFVNSFFDSYAYTIGECMNRSNRDNQEQVLQIVRQWLSRDPEVDYLTFMRQTVFPSFEHKFALAGELKTLEQRIFITPNYQSYLSETMVERELYNQQLAYFQSLDPYAPVESVEMPVGSTEIVREPSKFMVRLPLTLCPQFSLEAQKSLEVRMHDLLDCLEESVYATPYYLYHQLYVQRAKDYDLDFCEVNGLSREEFMYARFYSYDAVLLQKEWLLRRNAMLKYLQTQDEEDKVFLGHLLDPTSIERNLAQLESLPKEQAEYWRTVGYIYTHPSHRTCPLPLTRHTSKSLPPGVQKFMALQEKQEKA</sequence>
<gene>
    <name evidence="1" type="ORF">CKF59_01050</name>
</gene>
<proteinExistence type="predicted"/>
<dbReference type="Proteomes" id="UP000265964">
    <property type="component" value="Unassembled WGS sequence"/>
</dbReference>
<name>A0A3A1YLU8_9GAMM</name>
<evidence type="ECO:0000313" key="1">
    <source>
        <dbReference type="EMBL" id="RIY37960.1"/>
    </source>
</evidence>
<accession>A0A3A1YLU8</accession>
<comment type="caution">
    <text evidence="1">The sequence shown here is derived from an EMBL/GenBank/DDBJ whole genome shotgun (WGS) entry which is preliminary data.</text>
</comment>
<reference evidence="1 2" key="1">
    <citation type="submission" date="2017-08" db="EMBL/GenBank/DDBJ databases">
        <title>Reclassification of Bisgaard taxon 37 and 44.</title>
        <authorList>
            <person name="Christensen H."/>
        </authorList>
    </citation>
    <scope>NUCLEOTIDE SEQUENCE [LARGE SCALE GENOMIC DNA]</scope>
    <source>
        <strain evidence="1 2">EEAB3T1</strain>
    </source>
</reference>
<dbReference type="OrthoDB" id="9817540at2"/>
<dbReference type="RefSeq" id="WP_119534130.1">
    <property type="nucleotide sequence ID" value="NZ_NRJF01000026.1"/>
</dbReference>
<protein>
    <submittedName>
        <fullName evidence="1">Uncharacterized protein</fullName>
    </submittedName>
</protein>
<keyword evidence="2" id="KW-1185">Reference proteome</keyword>
<evidence type="ECO:0000313" key="2">
    <source>
        <dbReference type="Proteomes" id="UP000265964"/>
    </source>
</evidence>
<dbReference type="AlphaFoldDB" id="A0A3A1YLU8"/>
<dbReference type="EMBL" id="NRJF01000026">
    <property type="protein sequence ID" value="RIY37960.1"/>
    <property type="molecule type" value="Genomic_DNA"/>
</dbReference>